<feature type="region of interest" description="Disordered" evidence="1">
    <location>
        <begin position="79"/>
        <end position="105"/>
    </location>
</feature>
<proteinExistence type="predicted"/>
<dbReference type="AlphaFoldDB" id="A0A1G4BPY3"/>
<accession>A0A1G4BPY3</accession>
<comment type="caution">
    <text evidence="2">The sequence shown here is derived from an EMBL/GenBank/DDBJ whole genome shotgun (WGS) entry which is preliminary data.</text>
</comment>
<dbReference type="EMBL" id="MJBS01000006">
    <property type="protein sequence ID" value="OHF03499.1"/>
    <property type="molecule type" value="Genomic_DNA"/>
</dbReference>
<feature type="non-terminal residue" evidence="2">
    <location>
        <position position="1"/>
    </location>
</feature>
<dbReference type="GeneID" id="34554384"/>
<evidence type="ECO:0000256" key="1">
    <source>
        <dbReference type="SAM" id="MobiDB-lite"/>
    </source>
</evidence>
<organism evidence="2 3">
    <name type="scientific">Colletotrichum orchidophilum</name>
    <dbReference type="NCBI Taxonomy" id="1209926"/>
    <lineage>
        <taxon>Eukaryota</taxon>
        <taxon>Fungi</taxon>
        <taxon>Dikarya</taxon>
        <taxon>Ascomycota</taxon>
        <taxon>Pezizomycotina</taxon>
        <taxon>Sordariomycetes</taxon>
        <taxon>Hypocreomycetidae</taxon>
        <taxon>Glomerellales</taxon>
        <taxon>Glomerellaceae</taxon>
        <taxon>Colletotrichum</taxon>
    </lineage>
</organism>
<name>A0A1G4BPY3_9PEZI</name>
<protein>
    <submittedName>
        <fullName evidence="2">Uncharacterized protein</fullName>
    </submittedName>
</protein>
<evidence type="ECO:0000313" key="3">
    <source>
        <dbReference type="Proteomes" id="UP000176998"/>
    </source>
</evidence>
<reference evidence="2 3" key="1">
    <citation type="submission" date="2016-09" db="EMBL/GenBank/DDBJ databases">
        <authorList>
            <person name="Capua I."/>
            <person name="De Benedictis P."/>
            <person name="Joannis T."/>
            <person name="Lombin L.H."/>
            <person name="Cattoli G."/>
        </authorList>
    </citation>
    <scope>NUCLEOTIDE SEQUENCE [LARGE SCALE GENOMIC DNA]</scope>
    <source>
        <strain evidence="2 3">IMI 309357</strain>
    </source>
</reference>
<keyword evidence="3" id="KW-1185">Reference proteome</keyword>
<evidence type="ECO:0000313" key="2">
    <source>
        <dbReference type="EMBL" id="OHF03499.1"/>
    </source>
</evidence>
<dbReference type="RefSeq" id="XP_022480635.1">
    <property type="nucleotide sequence ID" value="XM_022612874.1"/>
</dbReference>
<dbReference type="Proteomes" id="UP000176998">
    <property type="component" value="Unassembled WGS sequence"/>
</dbReference>
<sequence length="171" mass="18788">GCRFCYLDLGKPPCRRCHRERSSGAHSVGGTVSNQGPHLGTLLFVDFPLADYEKACSSRQAAPSLTCCLADPEANGLRPRRSPWATVTPRASPTADSTPKRPVRGGSSEIRALLSLTRGWKLWSWEEIEIFAAPLYPCSSLGVRRYACSFSSMAFRSARLHRVLSVSPSYK</sequence>
<gene>
    <name evidence="2" type="ORF">CORC01_01218</name>
</gene>